<reference evidence="3 4" key="1">
    <citation type="submission" date="2016-11" db="EMBL/GenBank/DDBJ databases">
        <authorList>
            <person name="Jaros S."/>
            <person name="Januszkiewicz K."/>
            <person name="Wedrychowicz H."/>
        </authorList>
    </citation>
    <scope>NUCLEOTIDE SEQUENCE [LARGE SCALE GENOMIC DNA]</scope>
    <source>
        <strain evidence="3 4">DSM 19022</strain>
    </source>
</reference>
<dbReference type="RefSeq" id="WP_073026737.1">
    <property type="nucleotide sequence ID" value="NZ_FQZS01000020.1"/>
</dbReference>
<dbReference type="OrthoDB" id="9804747at2"/>
<dbReference type="PANTHER" id="PTHR43155">
    <property type="entry name" value="CYCLIC DI-GMP PHOSPHODIESTERASE PA4108-RELATED"/>
    <property type="match status" value="1"/>
</dbReference>
<dbReference type="InterPro" id="IPR003607">
    <property type="entry name" value="HD/PDEase_dom"/>
</dbReference>
<dbReference type="CDD" id="cd00077">
    <property type="entry name" value="HDc"/>
    <property type="match status" value="1"/>
</dbReference>
<sequence length="194" mass="22412">MEVVNDIPQLKGVSLSKLHSLIERLKFDDNTYRHSMSVAKYSNRFNKIIAANINSETIYYSGLLHDIGKTEVNINILNKKGSLDIDEFSIMMEHSKLGYNLLKKHLMPIEMQHAALYHHERWDGNGYPMKLEKQRIPLVARIISICDVYDALTSNRPYRKAFSIDEALDIMKNSHGQFDNELLDIFSKNIDSII</sequence>
<dbReference type="Gene3D" id="1.10.3210.10">
    <property type="entry name" value="Hypothetical protein af1432"/>
    <property type="match status" value="1"/>
</dbReference>
<evidence type="ECO:0000313" key="4">
    <source>
        <dbReference type="Proteomes" id="UP000184442"/>
    </source>
</evidence>
<dbReference type="PANTHER" id="PTHR43155:SF2">
    <property type="entry name" value="CYCLIC DI-GMP PHOSPHODIESTERASE PA4108"/>
    <property type="match status" value="1"/>
</dbReference>
<protein>
    <submittedName>
        <fullName evidence="3">HDIG domain-containing protein</fullName>
    </submittedName>
</protein>
<feature type="domain" description="HD-GYP" evidence="2">
    <location>
        <begin position="10"/>
        <end position="194"/>
    </location>
</feature>
<dbReference type="SUPFAM" id="SSF109604">
    <property type="entry name" value="HD-domain/PDEase-like"/>
    <property type="match status" value="1"/>
</dbReference>
<dbReference type="SMART" id="SM00471">
    <property type="entry name" value="HDc"/>
    <property type="match status" value="1"/>
</dbReference>
<evidence type="ECO:0000313" key="3">
    <source>
        <dbReference type="EMBL" id="SHJ19941.1"/>
    </source>
</evidence>
<dbReference type="STRING" id="1122184.SAMN02745176_02743"/>
<proteinExistence type="predicted"/>
<accession>A0A1M6HCQ8</accession>
<gene>
    <name evidence="3" type="ORF">SAMN02745176_02743</name>
</gene>
<dbReference type="InterPro" id="IPR006675">
    <property type="entry name" value="HDIG_dom"/>
</dbReference>
<evidence type="ECO:0000259" key="2">
    <source>
        <dbReference type="PROSITE" id="PS51832"/>
    </source>
</evidence>
<dbReference type="Pfam" id="PF13487">
    <property type="entry name" value="HD_5"/>
    <property type="match status" value="1"/>
</dbReference>
<name>A0A1M6HCQ8_9FIRM</name>
<dbReference type="AlphaFoldDB" id="A0A1M6HCQ8"/>
<keyword evidence="4" id="KW-1185">Reference proteome</keyword>
<dbReference type="InterPro" id="IPR006674">
    <property type="entry name" value="HD_domain"/>
</dbReference>
<dbReference type="EMBL" id="FQZS01000020">
    <property type="protein sequence ID" value="SHJ19941.1"/>
    <property type="molecule type" value="Genomic_DNA"/>
</dbReference>
<dbReference type="PROSITE" id="PS51831">
    <property type="entry name" value="HD"/>
    <property type="match status" value="1"/>
</dbReference>
<organism evidence="3 4">
    <name type="scientific">Lutispora thermophila DSM 19022</name>
    <dbReference type="NCBI Taxonomy" id="1122184"/>
    <lineage>
        <taxon>Bacteria</taxon>
        <taxon>Bacillati</taxon>
        <taxon>Bacillota</taxon>
        <taxon>Clostridia</taxon>
        <taxon>Lutisporales</taxon>
        <taxon>Lutisporaceae</taxon>
        <taxon>Lutispora</taxon>
    </lineage>
</organism>
<evidence type="ECO:0000259" key="1">
    <source>
        <dbReference type="PROSITE" id="PS51831"/>
    </source>
</evidence>
<dbReference type="InterPro" id="IPR037522">
    <property type="entry name" value="HD_GYP_dom"/>
</dbReference>
<feature type="domain" description="HD" evidence="1">
    <location>
        <begin position="31"/>
        <end position="152"/>
    </location>
</feature>
<dbReference type="Proteomes" id="UP000184442">
    <property type="component" value="Unassembled WGS sequence"/>
</dbReference>
<dbReference type="NCBIfam" id="TIGR00277">
    <property type="entry name" value="HDIG"/>
    <property type="match status" value="1"/>
</dbReference>
<dbReference type="PROSITE" id="PS51832">
    <property type="entry name" value="HD_GYP"/>
    <property type="match status" value="1"/>
</dbReference>